<keyword evidence="2" id="KW-0378">Hydrolase</keyword>
<dbReference type="InterPro" id="IPR000073">
    <property type="entry name" value="AB_hydrolase_1"/>
</dbReference>
<protein>
    <submittedName>
        <fullName evidence="2">Alpha/beta hydrolase</fullName>
    </submittedName>
</protein>
<dbReference type="GO" id="GO:0016787">
    <property type="term" value="F:hydrolase activity"/>
    <property type="evidence" value="ECO:0007669"/>
    <property type="project" value="UniProtKB-KW"/>
</dbReference>
<feature type="domain" description="AB hydrolase-1" evidence="1">
    <location>
        <begin position="74"/>
        <end position="196"/>
    </location>
</feature>
<proteinExistence type="predicted"/>
<dbReference type="PANTHER" id="PTHR12277">
    <property type="entry name" value="ALPHA/BETA HYDROLASE DOMAIN-CONTAINING PROTEIN"/>
    <property type="match status" value="1"/>
</dbReference>
<organism evidence="2 3">
    <name type="scientific">Bdellovibrio reynosensis</name>
    <dbReference type="NCBI Taxonomy" id="2835041"/>
    <lineage>
        <taxon>Bacteria</taxon>
        <taxon>Pseudomonadati</taxon>
        <taxon>Bdellovibrionota</taxon>
        <taxon>Bdellovibrionia</taxon>
        <taxon>Bdellovibrionales</taxon>
        <taxon>Pseudobdellovibrionaceae</taxon>
        <taxon>Bdellovibrio</taxon>
    </lineage>
</organism>
<dbReference type="RefSeq" id="WP_243537046.1">
    <property type="nucleotide sequence ID" value="NZ_CP093442.1"/>
</dbReference>
<name>A0ABY4CAE8_9BACT</name>
<accession>A0ABY4CAE8</accession>
<dbReference type="EMBL" id="CP093442">
    <property type="protein sequence ID" value="UOF00872.1"/>
    <property type="molecule type" value="Genomic_DNA"/>
</dbReference>
<reference evidence="2" key="1">
    <citation type="submission" date="2022-03" db="EMBL/GenBank/DDBJ databases">
        <title>Genome Identification and Characterization of new species Bdellovibrio reynosense LBG001 sp. nov. from a Mexico soil sample.</title>
        <authorList>
            <person name="Camilli A."/>
            <person name="Ajao Y."/>
            <person name="Guo X."/>
        </authorList>
    </citation>
    <scope>NUCLEOTIDE SEQUENCE</scope>
    <source>
        <strain evidence="2">LBG001</strain>
    </source>
</reference>
<dbReference type="Pfam" id="PF00561">
    <property type="entry name" value="Abhydrolase_1"/>
    <property type="match status" value="1"/>
</dbReference>
<dbReference type="SUPFAM" id="SSF53474">
    <property type="entry name" value="alpha/beta-Hydrolases"/>
    <property type="match status" value="1"/>
</dbReference>
<gene>
    <name evidence="2" type="ORF">MNR06_14315</name>
</gene>
<dbReference type="Proteomes" id="UP000830116">
    <property type="component" value="Chromosome"/>
</dbReference>
<evidence type="ECO:0000313" key="3">
    <source>
        <dbReference type="Proteomes" id="UP000830116"/>
    </source>
</evidence>
<dbReference type="PANTHER" id="PTHR12277:SF81">
    <property type="entry name" value="PROTEIN ABHD13"/>
    <property type="match status" value="1"/>
</dbReference>
<dbReference type="InterPro" id="IPR029058">
    <property type="entry name" value="AB_hydrolase_fold"/>
</dbReference>
<evidence type="ECO:0000259" key="1">
    <source>
        <dbReference type="Pfam" id="PF00561"/>
    </source>
</evidence>
<dbReference type="Gene3D" id="3.40.50.1820">
    <property type="entry name" value="alpha/beta hydrolase"/>
    <property type="match status" value="1"/>
</dbReference>
<sequence length="267" mass="29938">MGFILKIALLILLVLALFAAGIYYYQERLIFFPTVLPEDYKYSFASSPEEIKLTYDKKDVYALRFKAPGESKGIVFFFHGNAGALDSWGYFGEEFAAKTSWDIVVIDYPGYGKSQGRVKSEEDLRNVGQLFINHVTENISTKMVIFGRSIGSGVATFLAAKNPCDGVILETPFYSGIELAKILFPQVPSFLIRYAFRSDEWLSLSQGKILILHGTEDSIVPYSQGLKLSQVPTAQALKFVTIQGGDHNNLSDFEEYWDEVNGFLQTL</sequence>
<keyword evidence="3" id="KW-1185">Reference proteome</keyword>
<evidence type="ECO:0000313" key="2">
    <source>
        <dbReference type="EMBL" id="UOF00872.1"/>
    </source>
</evidence>